<dbReference type="Proteomes" id="UP000233491">
    <property type="component" value="Unassembled WGS sequence"/>
</dbReference>
<accession>A0A1I4QTM8</accession>
<dbReference type="AlphaFoldDB" id="A0A1I4QTM8"/>
<organism evidence="1 2">
    <name type="scientific">Pleomorphomonas diazotrophica</name>
    <dbReference type="NCBI Taxonomy" id="1166257"/>
    <lineage>
        <taxon>Bacteria</taxon>
        <taxon>Pseudomonadati</taxon>
        <taxon>Pseudomonadota</taxon>
        <taxon>Alphaproteobacteria</taxon>
        <taxon>Hyphomicrobiales</taxon>
        <taxon>Pleomorphomonadaceae</taxon>
        <taxon>Pleomorphomonas</taxon>
    </lineage>
</organism>
<evidence type="ECO:0000313" key="1">
    <source>
        <dbReference type="EMBL" id="PKR90431.1"/>
    </source>
</evidence>
<protein>
    <submittedName>
        <fullName evidence="1">Uncharacterized protein</fullName>
    </submittedName>
</protein>
<name>A0A1I4QTM8_9HYPH</name>
<evidence type="ECO:0000313" key="2">
    <source>
        <dbReference type="Proteomes" id="UP000233491"/>
    </source>
</evidence>
<gene>
    <name evidence="1" type="ORF">CXZ10_03385</name>
</gene>
<dbReference type="EMBL" id="PJNW01000002">
    <property type="protein sequence ID" value="PKR90431.1"/>
    <property type="molecule type" value="Genomic_DNA"/>
</dbReference>
<comment type="caution">
    <text evidence="1">The sequence shown here is derived from an EMBL/GenBank/DDBJ whole genome shotgun (WGS) entry which is preliminary data.</text>
</comment>
<keyword evidence="2" id="KW-1185">Reference proteome</keyword>
<proteinExistence type="predicted"/>
<reference evidence="1 2" key="1">
    <citation type="submission" date="2017-12" db="EMBL/GenBank/DDBJ databases">
        <title>Anaerobic carbon monoxide metabolism by Pleomorphomonas carboxyditropha sp. nov., a new mesophilic hydrogenogenic carboxidotroph.</title>
        <authorList>
            <person name="Esquivel-Elizondo S."/>
            <person name="Krajmalnik-Brown R."/>
        </authorList>
    </citation>
    <scope>NUCLEOTIDE SEQUENCE [LARGE SCALE GENOMIC DNA]</scope>
    <source>
        <strain evidence="1 2">R5-392</strain>
    </source>
</reference>
<dbReference type="RefSeq" id="WP_101287524.1">
    <property type="nucleotide sequence ID" value="NZ_FOUQ01000001.1"/>
</dbReference>
<dbReference type="OrthoDB" id="8450271at2"/>
<sequence>MKPRLQELEDEYRDYLIESGDAPPDILRLTAQDFVRRNEELAEPEGRLGGNRCDPRITEMAALIGHQA</sequence>